<dbReference type="GO" id="GO:0016755">
    <property type="term" value="F:aminoacyltransferase activity"/>
    <property type="evidence" value="ECO:0007669"/>
    <property type="project" value="InterPro"/>
</dbReference>
<dbReference type="Proteomes" id="UP000012118">
    <property type="component" value="Unassembled WGS sequence"/>
</dbReference>
<dbReference type="PROSITE" id="PS51191">
    <property type="entry name" value="FEMABX"/>
    <property type="match status" value="1"/>
</dbReference>
<organism evidence="8 9">
    <name type="scientific">Leptospira weilii str. UI 13098</name>
    <dbReference type="NCBI Taxonomy" id="1088542"/>
    <lineage>
        <taxon>Bacteria</taxon>
        <taxon>Pseudomonadati</taxon>
        <taxon>Spirochaetota</taxon>
        <taxon>Spirochaetia</taxon>
        <taxon>Leptospirales</taxon>
        <taxon>Leptospiraceae</taxon>
        <taxon>Leptospira</taxon>
    </lineage>
</organism>
<accession>M6QPT4</accession>
<dbReference type="EMBL" id="AHNU02000039">
    <property type="protein sequence ID" value="EMN90872.1"/>
    <property type="molecule type" value="Genomic_DNA"/>
</dbReference>
<dbReference type="SUPFAM" id="SSF55729">
    <property type="entry name" value="Acyl-CoA N-acyltransferases (Nat)"/>
    <property type="match status" value="1"/>
</dbReference>
<evidence type="ECO:0000259" key="7">
    <source>
        <dbReference type="Pfam" id="PF13480"/>
    </source>
</evidence>
<dbReference type="Gene3D" id="3.40.630.30">
    <property type="match status" value="1"/>
</dbReference>
<evidence type="ECO:0000256" key="2">
    <source>
        <dbReference type="ARBA" id="ARBA00022679"/>
    </source>
</evidence>
<dbReference type="InterPro" id="IPR038740">
    <property type="entry name" value="BioF2-like_GNAT_dom"/>
</dbReference>
<feature type="domain" description="BioF2-like acetyltransferase" evidence="7">
    <location>
        <begin position="159"/>
        <end position="291"/>
    </location>
</feature>
<evidence type="ECO:0000256" key="1">
    <source>
        <dbReference type="ARBA" id="ARBA00009943"/>
    </source>
</evidence>
<comment type="similarity">
    <text evidence="1">Belongs to the FemABX family.</text>
</comment>
<proteinExistence type="inferred from homology"/>
<dbReference type="GO" id="GO:0009252">
    <property type="term" value="P:peptidoglycan biosynthetic process"/>
    <property type="evidence" value="ECO:0007669"/>
    <property type="project" value="UniProtKB-KW"/>
</dbReference>
<dbReference type="PANTHER" id="PTHR36174">
    <property type="entry name" value="LIPID II:GLYCINE GLYCYLTRANSFERASE"/>
    <property type="match status" value="1"/>
</dbReference>
<evidence type="ECO:0000256" key="3">
    <source>
        <dbReference type="ARBA" id="ARBA00022960"/>
    </source>
</evidence>
<dbReference type="InterPro" id="IPR050644">
    <property type="entry name" value="PG_Glycine_Bridge_Synth"/>
</dbReference>
<dbReference type="InterPro" id="IPR016181">
    <property type="entry name" value="Acyl_CoA_acyltransferase"/>
</dbReference>
<evidence type="ECO:0000256" key="5">
    <source>
        <dbReference type="ARBA" id="ARBA00023315"/>
    </source>
</evidence>
<keyword evidence="2 8" id="KW-0808">Transferase</keyword>
<dbReference type="Pfam" id="PF13480">
    <property type="entry name" value="Acetyltransf_6"/>
    <property type="match status" value="1"/>
</dbReference>
<keyword evidence="6" id="KW-0961">Cell wall biogenesis/degradation</keyword>
<protein>
    <submittedName>
        <fullName evidence="8">Acetyltransferase (GNAT) domain protein</fullName>
    </submittedName>
</protein>
<evidence type="ECO:0000313" key="9">
    <source>
        <dbReference type="Proteomes" id="UP000012118"/>
    </source>
</evidence>
<keyword evidence="5" id="KW-0012">Acyltransferase</keyword>
<keyword evidence="3" id="KW-0133">Cell shape</keyword>
<sequence>MGTLKIFKHSNKSEWISFCEKQELYLDIYYQSDFLYLDAILQRGEYEIFTYQKDALIFVYPYIKLIVPIQGCEDYCDVSSPYGYAGPYMNTSDVTFLNEAEEVLLGYFNQLGIVTEFIRYHYLYNTDVFFKINVHNIPNRTIVVLNLSPGVENIWKKEFSKKCRNLHRKTEKEGFEFKFSDREIDIEIFWNMYIQTMDNAQAEVFYYFEKGYIEETIKTLGSRIKLCNVVKEGVTYAAALFYLNNGVATYYLSARNFNYPKVNANSYLLSKMILWASDQGYFVFNLGGGTDNNPKNGLLAFKKNFSTFTPTFYVGKRIHRQDIYDKIIRMFIEENGKSAYEDRKQLLQFYR</sequence>
<evidence type="ECO:0000256" key="6">
    <source>
        <dbReference type="ARBA" id="ARBA00023316"/>
    </source>
</evidence>
<comment type="caution">
    <text evidence="8">The sequence shown here is derived from an EMBL/GenBank/DDBJ whole genome shotgun (WGS) entry which is preliminary data.</text>
</comment>
<dbReference type="InterPro" id="IPR003447">
    <property type="entry name" value="FEMABX"/>
</dbReference>
<reference evidence="8 9" key="1">
    <citation type="submission" date="2013-01" db="EMBL/GenBank/DDBJ databases">
        <authorList>
            <person name="Harkins D.M."/>
            <person name="Durkin A.S."/>
            <person name="Brinkac L.M."/>
            <person name="Haft D.H."/>
            <person name="Selengut J.D."/>
            <person name="Sanka R."/>
            <person name="DePew J."/>
            <person name="Purushe J."/>
            <person name="Chanthongthip A."/>
            <person name="Lattana O."/>
            <person name="Phetsouvanh R."/>
            <person name="Newton P.N."/>
            <person name="Vinetz J.M."/>
            <person name="Sutton G.G."/>
            <person name="Nierman W.C."/>
            <person name="Fouts D.E."/>
        </authorList>
    </citation>
    <scope>NUCLEOTIDE SEQUENCE [LARGE SCALE GENOMIC DNA]</scope>
    <source>
        <strain evidence="8 9">UI 13098</strain>
    </source>
</reference>
<dbReference type="RefSeq" id="WP_004503150.1">
    <property type="nucleotide sequence ID" value="NZ_AHNU02000039.1"/>
</dbReference>
<dbReference type="AlphaFoldDB" id="M6QPT4"/>
<dbReference type="GO" id="GO:0071555">
    <property type="term" value="P:cell wall organization"/>
    <property type="evidence" value="ECO:0007669"/>
    <property type="project" value="UniProtKB-KW"/>
</dbReference>
<dbReference type="GO" id="GO:0008360">
    <property type="term" value="P:regulation of cell shape"/>
    <property type="evidence" value="ECO:0007669"/>
    <property type="project" value="UniProtKB-KW"/>
</dbReference>
<gene>
    <name evidence="8" type="ORF">LEP1GSC108_2429</name>
</gene>
<evidence type="ECO:0000256" key="4">
    <source>
        <dbReference type="ARBA" id="ARBA00022984"/>
    </source>
</evidence>
<name>M6QPT4_9LEPT</name>
<keyword evidence="9" id="KW-1185">Reference proteome</keyword>
<evidence type="ECO:0000313" key="8">
    <source>
        <dbReference type="EMBL" id="EMN90872.1"/>
    </source>
</evidence>
<keyword evidence="4" id="KW-0573">Peptidoglycan synthesis</keyword>
<dbReference type="PANTHER" id="PTHR36174:SF1">
    <property type="entry name" value="LIPID II:GLYCINE GLYCYLTRANSFERASE"/>
    <property type="match status" value="1"/>
</dbReference>